<organism evidence="1 2">
    <name type="scientific">Spirosoma foliorum</name>
    <dbReference type="NCBI Taxonomy" id="2710596"/>
    <lineage>
        <taxon>Bacteria</taxon>
        <taxon>Pseudomonadati</taxon>
        <taxon>Bacteroidota</taxon>
        <taxon>Cytophagia</taxon>
        <taxon>Cytophagales</taxon>
        <taxon>Cytophagaceae</taxon>
        <taxon>Spirosoma</taxon>
    </lineage>
</organism>
<dbReference type="Proteomes" id="UP000515369">
    <property type="component" value="Chromosome"/>
</dbReference>
<proteinExistence type="predicted"/>
<gene>
    <name evidence="1" type="ORF">H3H32_08510</name>
</gene>
<accession>A0A7G5H1D3</accession>
<dbReference type="RefSeq" id="WP_182462276.1">
    <property type="nucleotide sequence ID" value="NZ_CP059732.1"/>
</dbReference>
<keyword evidence="2" id="KW-1185">Reference proteome</keyword>
<dbReference type="KEGG" id="sfol:H3H32_08510"/>
<dbReference type="AlphaFoldDB" id="A0A7G5H1D3"/>
<sequence>MKWLLLLSFLIGSVTGCQPLQQPEKPATVIDLTLPGPTVYCNCCAGYRIQIDADYYYTNTIPAAYDKPNTPVWIRYQADTGPCQGKAGRIEIISIRSR</sequence>
<name>A0A7G5H1D3_9BACT</name>
<reference evidence="1 2" key="1">
    <citation type="submission" date="2020-07" db="EMBL/GenBank/DDBJ databases">
        <title>Spirosoma foliorum sp. nov., isolated from the leaves on the Nejang mountain Korea, Republic of.</title>
        <authorList>
            <person name="Ho H."/>
            <person name="Lee Y.-J."/>
            <person name="Nurcahyanto D.-A."/>
            <person name="Kim S.-G."/>
        </authorList>
    </citation>
    <scope>NUCLEOTIDE SEQUENCE [LARGE SCALE GENOMIC DNA]</scope>
    <source>
        <strain evidence="1 2">PL0136</strain>
    </source>
</reference>
<protein>
    <recommendedName>
        <fullName evidence="3">Lipoprotein</fullName>
    </recommendedName>
</protein>
<evidence type="ECO:0000313" key="2">
    <source>
        <dbReference type="Proteomes" id="UP000515369"/>
    </source>
</evidence>
<evidence type="ECO:0000313" key="1">
    <source>
        <dbReference type="EMBL" id="QMW04925.1"/>
    </source>
</evidence>
<evidence type="ECO:0008006" key="3">
    <source>
        <dbReference type="Google" id="ProtNLM"/>
    </source>
</evidence>
<dbReference type="PROSITE" id="PS51257">
    <property type="entry name" value="PROKAR_LIPOPROTEIN"/>
    <property type="match status" value="1"/>
</dbReference>
<dbReference type="EMBL" id="CP059732">
    <property type="protein sequence ID" value="QMW04925.1"/>
    <property type="molecule type" value="Genomic_DNA"/>
</dbReference>